<organism evidence="2">
    <name type="scientific">Zooxanthella nutricula</name>
    <dbReference type="NCBI Taxonomy" id="1333877"/>
    <lineage>
        <taxon>Eukaryota</taxon>
        <taxon>Sar</taxon>
        <taxon>Alveolata</taxon>
        <taxon>Dinophyceae</taxon>
        <taxon>Peridiniales</taxon>
        <taxon>Peridiniales incertae sedis</taxon>
        <taxon>Zooxanthella</taxon>
    </lineage>
</organism>
<evidence type="ECO:0008006" key="3">
    <source>
        <dbReference type="Google" id="ProtNLM"/>
    </source>
</evidence>
<evidence type="ECO:0000313" key="2">
    <source>
        <dbReference type="EMBL" id="CAD9637744.1"/>
    </source>
</evidence>
<accession>A0A7S2QB59</accession>
<dbReference type="AlphaFoldDB" id="A0A7S2QB59"/>
<sequence>MSSRDGAGMQQRQADFVSGSALAVAGGGLRASSVATGLTSGLMVVAHDMRPGTESTPTLQGTGIYDNFASIASVSGGSWFAAELIYSTRFVQLVEEMAGSPAEAAQLHRQGWTMPWLSIARKNSPYVKLFARLAKQRGFVGVSQDIRLAGYFWKTGMTWTNWTLAMLQATAGIDMSTSLGSEVTPWAEGKAWLVCHVLTTPSVQDMRVVHIAEQRKPTRSITQFVANFPGQSIFTPAVYSYILGSGDAPAPIPYVAASALPPTSRLNYQGAVQTSSRACCGGAQERFTSEAHAGRFESIERGAHALPVVSCAAASSAAAGDVVLLAKPSLALDAVGADFAVWQGAGSASDCFERAARRVRDANAPDGVTQTALDGLADDRVQAVIDAGFSDPTGIAYAVRAGAREVVVYLNNEASNVPIDLTFLFVGGSEYAYAGGVHAKASPVFGQSANDMLAAYASFPQLKLCEGSTFVTAISVGTLQVSTVDSGLWGIPGGVEVTLHIVGVASTVTIGYVEDVYNYDILTQEVIQTVSSRSNSELVRGTVMPWFLGSADCGARPRSDQSTDEPSTTPAAESGTDDGSDV</sequence>
<reference evidence="2" key="1">
    <citation type="submission" date="2021-01" db="EMBL/GenBank/DDBJ databases">
        <authorList>
            <person name="Corre E."/>
            <person name="Pelletier E."/>
            <person name="Niang G."/>
            <person name="Scheremetjew M."/>
            <person name="Finn R."/>
            <person name="Kale V."/>
            <person name="Holt S."/>
            <person name="Cochrane G."/>
            <person name="Meng A."/>
            <person name="Brown T."/>
            <person name="Cohen L."/>
        </authorList>
    </citation>
    <scope>NUCLEOTIDE SEQUENCE</scope>
    <source>
        <strain evidence="2">RCC3387</strain>
    </source>
</reference>
<dbReference type="SUPFAM" id="SSF52151">
    <property type="entry name" value="FabD/lysophospholipase-like"/>
    <property type="match status" value="1"/>
</dbReference>
<proteinExistence type="predicted"/>
<dbReference type="EMBL" id="HBGW01087747">
    <property type="protein sequence ID" value="CAD9637744.1"/>
    <property type="molecule type" value="Transcribed_RNA"/>
</dbReference>
<dbReference type="InterPro" id="IPR016035">
    <property type="entry name" value="Acyl_Trfase/lysoPLipase"/>
</dbReference>
<feature type="region of interest" description="Disordered" evidence="1">
    <location>
        <begin position="554"/>
        <end position="582"/>
    </location>
</feature>
<evidence type="ECO:0000256" key="1">
    <source>
        <dbReference type="SAM" id="MobiDB-lite"/>
    </source>
</evidence>
<protein>
    <recommendedName>
        <fullName evidence="3">PLA2c domain-containing protein</fullName>
    </recommendedName>
</protein>
<dbReference type="Gene3D" id="3.40.1090.10">
    <property type="entry name" value="Cytosolic phospholipase A2 catalytic domain"/>
    <property type="match status" value="1"/>
</dbReference>
<name>A0A7S2QB59_9DINO</name>
<gene>
    <name evidence="2" type="ORF">BRAN1462_LOCUS55566</name>
</gene>